<dbReference type="GO" id="GO:0010181">
    <property type="term" value="F:FMN binding"/>
    <property type="evidence" value="ECO:0007669"/>
    <property type="project" value="InterPro"/>
</dbReference>
<dbReference type="OrthoDB" id="2146857at2"/>
<evidence type="ECO:0000259" key="1">
    <source>
        <dbReference type="PROSITE" id="PS50902"/>
    </source>
</evidence>
<reference evidence="2 3" key="1">
    <citation type="submission" date="2016-11" db="EMBL/GenBank/DDBJ databases">
        <authorList>
            <person name="Jaros S."/>
            <person name="Januszkiewicz K."/>
            <person name="Wedrychowicz H."/>
        </authorList>
    </citation>
    <scope>NUCLEOTIDE SEQUENCE [LARGE SCALE GENOMIC DNA]</scope>
    <source>
        <strain evidence="2 3">DSM 21758</strain>
    </source>
</reference>
<dbReference type="GO" id="GO:0006783">
    <property type="term" value="P:heme biosynthetic process"/>
    <property type="evidence" value="ECO:0007669"/>
    <property type="project" value="TreeGrafter"/>
</dbReference>
<dbReference type="GO" id="GO:0070819">
    <property type="term" value="F:menaquinone-dependent protoporphyrinogen oxidase activity"/>
    <property type="evidence" value="ECO:0007669"/>
    <property type="project" value="TreeGrafter"/>
</dbReference>
<dbReference type="EMBL" id="FQZB01000005">
    <property type="protein sequence ID" value="SHI93522.1"/>
    <property type="molecule type" value="Genomic_DNA"/>
</dbReference>
<dbReference type="InterPro" id="IPR008254">
    <property type="entry name" value="Flavodoxin/NO_synth"/>
</dbReference>
<dbReference type="STRING" id="1121302.SAMN02745163_01054"/>
<dbReference type="InterPro" id="IPR029039">
    <property type="entry name" value="Flavoprotein-like_sf"/>
</dbReference>
<dbReference type="SUPFAM" id="SSF52218">
    <property type="entry name" value="Flavoproteins"/>
    <property type="match status" value="1"/>
</dbReference>
<name>A0A1M6F781_9CLOT</name>
<dbReference type="PANTHER" id="PTHR38030">
    <property type="entry name" value="PROTOPORPHYRINOGEN IX DEHYDROGENASE [MENAQUINONE]"/>
    <property type="match status" value="1"/>
</dbReference>
<accession>A0A1M6F781</accession>
<dbReference type="GO" id="GO:0016651">
    <property type="term" value="F:oxidoreductase activity, acting on NAD(P)H"/>
    <property type="evidence" value="ECO:0007669"/>
    <property type="project" value="UniProtKB-ARBA"/>
</dbReference>
<dbReference type="Proteomes" id="UP000184310">
    <property type="component" value="Unassembled WGS sequence"/>
</dbReference>
<keyword evidence="3" id="KW-1185">Reference proteome</keyword>
<dbReference type="PROSITE" id="PS50902">
    <property type="entry name" value="FLAVODOXIN_LIKE"/>
    <property type="match status" value="1"/>
</dbReference>
<protein>
    <submittedName>
        <fullName evidence="2">Menaquinone-dependent protoporphyrinogen oxidase</fullName>
    </submittedName>
</protein>
<dbReference type="RefSeq" id="WP_072985621.1">
    <property type="nucleotide sequence ID" value="NZ_FQZB01000005.1"/>
</dbReference>
<sequence>MKTLIIYGTKHGTTEKCSKFLKDKITGEVVAINIKNEKIPEIAHFDNIIIGSSIYMGQIQKEIKNFYIKNFNKLKEKRIGLFICAMNEKDIELQLNNAFGSELANRAIVKKCFGGAFSFKNMKFFEKFIVKKIAKTDKDIENISEESINEFAKIINNK</sequence>
<gene>
    <name evidence="2" type="ORF">SAMN02745163_01054</name>
</gene>
<dbReference type="PANTHER" id="PTHR38030:SF2">
    <property type="entry name" value="PROTOPORPHYRINOGEN IX DEHYDROGENASE [QUINONE]"/>
    <property type="match status" value="1"/>
</dbReference>
<dbReference type="Pfam" id="PF12724">
    <property type="entry name" value="Flavodoxin_5"/>
    <property type="match status" value="1"/>
</dbReference>
<evidence type="ECO:0000313" key="3">
    <source>
        <dbReference type="Proteomes" id="UP000184310"/>
    </source>
</evidence>
<dbReference type="Gene3D" id="3.40.50.360">
    <property type="match status" value="1"/>
</dbReference>
<evidence type="ECO:0000313" key="2">
    <source>
        <dbReference type="EMBL" id="SHI93522.1"/>
    </source>
</evidence>
<feature type="domain" description="Flavodoxin-like" evidence="1">
    <location>
        <begin position="3"/>
        <end position="158"/>
    </location>
</feature>
<dbReference type="AlphaFoldDB" id="A0A1M6F781"/>
<proteinExistence type="predicted"/>
<organism evidence="2 3">
    <name type="scientific">Clostridium cavendishii DSM 21758</name>
    <dbReference type="NCBI Taxonomy" id="1121302"/>
    <lineage>
        <taxon>Bacteria</taxon>
        <taxon>Bacillati</taxon>
        <taxon>Bacillota</taxon>
        <taxon>Clostridia</taxon>
        <taxon>Eubacteriales</taxon>
        <taxon>Clostridiaceae</taxon>
        <taxon>Clostridium</taxon>
    </lineage>
</organism>
<dbReference type="InterPro" id="IPR026816">
    <property type="entry name" value="Flavodoxin_dom"/>
</dbReference>
<dbReference type="InterPro" id="IPR052200">
    <property type="entry name" value="Protoporphyrinogen_IX_DH"/>
</dbReference>